<feature type="region of interest" description="Disordered" evidence="1">
    <location>
        <begin position="16"/>
        <end position="65"/>
    </location>
</feature>
<reference evidence="2 3" key="1">
    <citation type="journal article" date="2019" name="Sci. Rep.">
        <title>Orb-weaving spider Araneus ventricosus genome elucidates the spidroin gene catalogue.</title>
        <authorList>
            <person name="Kono N."/>
            <person name="Nakamura H."/>
            <person name="Ohtoshi R."/>
            <person name="Moran D.A.P."/>
            <person name="Shinohara A."/>
            <person name="Yoshida Y."/>
            <person name="Fujiwara M."/>
            <person name="Mori M."/>
            <person name="Tomita M."/>
            <person name="Arakawa K."/>
        </authorList>
    </citation>
    <scope>NUCLEOTIDE SEQUENCE [LARGE SCALE GENOMIC DNA]</scope>
</reference>
<keyword evidence="3" id="KW-1185">Reference proteome</keyword>
<evidence type="ECO:0000313" key="3">
    <source>
        <dbReference type="Proteomes" id="UP000499080"/>
    </source>
</evidence>
<protein>
    <submittedName>
        <fullName evidence="2">Uncharacterized protein</fullName>
    </submittedName>
</protein>
<organism evidence="2 3">
    <name type="scientific">Araneus ventricosus</name>
    <name type="common">Orbweaver spider</name>
    <name type="synonym">Epeira ventricosa</name>
    <dbReference type="NCBI Taxonomy" id="182803"/>
    <lineage>
        <taxon>Eukaryota</taxon>
        <taxon>Metazoa</taxon>
        <taxon>Ecdysozoa</taxon>
        <taxon>Arthropoda</taxon>
        <taxon>Chelicerata</taxon>
        <taxon>Arachnida</taxon>
        <taxon>Araneae</taxon>
        <taxon>Araneomorphae</taxon>
        <taxon>Entelegynae</taxon>
        <taxon>Araneoidea</taxon>
        <taxon>Araneidae</taxon>
        <taxon>Araneus</taxon>
    </lineage>
</organism>
<sequence>MWDSLFLLPPLRRRQERFSGSESGISLPEGTVASKQNGRGCCPSLKGVEEAPSGSGSIPSGGRTLSRSKVEDWKLGFWVFSFDFGDCSRSVKRTG</sequence>
<dbReference type="EMBL" id="BGPR01003656">
    <property type="protein sequence ID" value="GBM90841.1"/>
    <property type="molecule type" value="Genomic_DNA"/>
</dbReference>
<dbReference type="Proteomes" id="UP000499080">
    <property type="component" value="Unassembled WGS sequence"/>
</dbReference>
<accession>A0A4Y2JKF7</accession>
<dbReference type="OrthoDB" id="6419542at2759"/>
<feature type="compositionally biased region" description="Low complexity" evidence="1">
    <location>
        <begin position="52"/>
        <end position="62"/>
    </location>
</feature>
<name>A0A4Y2JKF7_ARAVE</name>
<evidence type="ECO:0000313" key="2">
    <source>
        <dbReference type="EMBL" id="GBM90841.1"/>
    </source>
</evidence>
<comment type="caution">
    <text evidence="2">The sequence shown here is derived from an EMBL/GenBank/DDBJ whole genome shotgun (WGS) entry which is preliminary data.</text>
</comment>
<dbReference type="AlphaFoldDB" id="A0A4Y2JKF7"/>
<proteinExistence type="predicted"/>
<evidence type="ECO:0000256" key="1">
    <source>
        <dbReference type="SAM" id="MobiDB-lite"/>
    </source>
</evidence>
<gene>
    <name evidence="2" type="ORF">AVEN_149464_1</name>
</gene>